<protein>
    <submittedName>
        <fullName evidence="3">Uncharacterized protein</fullName>
    </submittedName>
</protein>
<sequence length="227" mass="25290">MEQRQMKMREVAMHHLSGPMKHTPAAAGVCFYVRCVGLYKVITSTTGQTNPSPPLEIITHLANKSHKHDPPRNICQMKPGNGNIRHKTAGTPDEPHTCQSFHLKHNPDQPPIKIRDPAEQTHGNSNLPPNEICKLALVSSLPPFSQGVIVILAIIGISLIIIALILLGLSQWAMGWVVNQWQHWRPCQHLSSPRSPFLQHFGHLWSTQAYTALEVHTLRGIHMEVGA</sequence>
<comment type="caution">
    <text evidence="3">The sequence shown here is derived from an EMBL/GenBank/DDBJ whole genome shotgun (WGS) entry which is preliminary data.</text>
</comment>
<evidence type="ECO:0000313" key="4">
    <source>
        <dbReference type="Proteomes" id="UP000886523"/>
    </source>
</evidence>
<dbReference type="AlphaFoldDB" id="A0A9P6AIF5"/>
<feature type="transmembrane region" description="Helical" evidence="2">
    <location>
        <begin position="148"/>
        <end position="169"/>
    </location>
</feature>
<name>A0A9P6AIF5_9AGAM</name>
<keyword evidence="2" id="KW-0472">Membrane</keyword>
<keyword evidence="4" id="KW-1185">Reference proteome</keyword>
<feature type="region of interest" description="Disordered" evidence="1">
    <location>
        <begin position="65"/>
        <end position="109"/>
    </location>
</feature>
<dbReference type="Proteomes" id="UP000886523">
    <property type="component" value="Unassembled WGS sequence"/>
</dbReference>
<reference evidence="3" key="1">
    <citation type="journal article" date="2020" name="Nat. Commun.">
        <title>Large-scale genome sequencing of mycorrhizal fungi provides insights into the early evolution of symbiotic traits.</title>
        <authorList>
            <person name="Miyauchi S."/>
            <person name="Kiss E."/>
            <person name="Kuo A."/>
            <person name="Drula E."/>
            <person name="Kohler A."/>
            <person name="Sanchez-Garcia M."/>
            <person name="Morin E."/>
            <person name="Andreopoulos B."/>
            <person name="Barry K.W."/>
            <person name="Bonito G."/>
            <person name="Buee M."/>
            <person name="Carver A."/>
            <person name="Chen C."/>
            <person name="Cichocki N."/>
            <person name="Clum A."/>
            <person name="Culley D."/>
            <person name="Crous P.W."/>
            <person name="Fauchery L."/>
            <person name="Girlanda M."/>
            <person name="Hayes R.D."/>
            <person name="Keri Z."/>
            <person name="LaButti K."/>
            <person name="Lipzen A."/>
            <person name="Lombard V."/>
            <person name="Magnuson J."/>
            <person name="Maillard F."/>
            <person name="Murat C."/>
            <person name="Nolan M."/>
            <person name="Ohm R.A."/>
            <person name="Pangilinan J."/>
            <person name="Pereira M.F."/>
            <person name="Perotto S."/>
            <person name="Peter M."/>
            <person name="Pfister S."/>
            <person name="Riley R."/>
            <person name="Sitrit Y."/>
            <person name="Stielow J.B."/>
            <person name="Szollosi G."/>
            <person name="Zifcakova L."/>
            <person name="Stursova M."/>
            <person name="Spatafora J.W."/>
            <person name="Tedersoo L."/>
            <person name="Vaario L.M."/>
            <person name="Yamada A."/>
            <person name="Yan M."/>
            <person name="Wang P."/>
            <person name="Xu J."/>
            <person name="Bruns T."/>
            <person name="Baldrian P."/>
            <person name="Vilgalys R."/>
            <person name="Dunand C."/>
            <person name="Henrissat B."/>
            <person name="Grigoriev I.V."/>
            <person name="Hibbett D."/>
            <person name="Nagy L.G."/>
            <person name="Martin F.M."/>
        </authorList>
    </citation>
    <scope>NUCLEOTIDE SEQUENCE</scope>
    <source>
        <strain evidence="3">UP504</strain>
    </source>
</reference>
<dbReference type="EMBL" id="MU129152">
    <property type="protein sequence ID" value="KAF9505456.1"/>
    <property type="molecule type" value="Genomic_DNA"/>
</dbReference>
<evidence type="ECO:0000313" key="3">
    <source>
        <dbReference type="EMBL" id="KAF9505456.1"/>
    </source>
</evidence>
<accession>A0A9P6AIF5</accession>
<gene>
    <name evidence="3" type="ORF">BS47DRAFT_1368058</name>
</gene>
<keyword evidence="2" id="KW-0812">Transmembrane</keyword>
<proteinExistence type="predicted"/>
<keyword evidence="2" id="KW-1133">Transmembrane helix</keyword>
<evidence type="ECO:0000256" key="1">
    <source>
        <dbReference type="SAM" id="MobiDB-lite"/>
    </source>
</evidence>
<evidence type="ECO:0000256" key="2">
    <source>
        <dbReference type="SAM" id="Phobius"/>
    </source>
</evidence>
<organism evidence="3 4">
    <name type="scientific">Hydnum rufescens UP504</name>
    <dbReference type="NCBI Taxonomy" id="1448309"/>
    <lineage>
        <taxon>Eukaryota</taxon>
        <taxon>Fungi</taxon>
        <taxon>Dikarya</taxon>
        <taxon>Basidiomycota</taxon>
        <taxon>Agaricomycotina</taxon>
        <taxon>Agaricomycetes</taxon>
        <taxon>Cantharellales</taxon>
        <taxon>Hydnaceae</taxon>
        <taxon>Hydnum</taxon>
    </lineage>
</organism>